<evidence type="ECO:0000313" key="2">
    <source>
        <dbReference type="EMBL" id="GCB84351.1"/>
    </source>
</evidence>
<name>A0A401QG39_SCYTO</name>
<protein>
    <submittedName>
        <fullName evidence="2">Uncharacterized protein</fullName>
    </submittedName>
</protein>
<organism evidence="2 3">
    <name type="scientific">Scyliorhinus torazame</name>
    <name type="common">Cloudy catshark</name>
    <name type="synonym">Catulus torazame</name>
    <dbReference type="NCBI Taxonomy" id="75743"/>
    <lineage>
        <taxon>Eukaryota</taxon>
        <taxon>Metazoa</taxon>
        <taxon>Chordata</taxon>
        <taxon>Craniata</taxon>
        <taxon>Vertebrata</taxon>
        <taxon>Chondrichthyes</taxon>
        <taxon>Elasmobranchii</taxon>
        <taxon>Galeomorphii</taxon>
        <taxon>Galeoidea</taxon>
        <taxon>Carcharhiniformes</taxon>
        <taxon>Scyliorhinidae</taxon>
        <taxon>Scyliorhinus</taxon>
    </lineage>
</organism>
<dbReference type="AlphaFoldDB" id="A0A401QG39"/>
<dbReference type="STRING" id="75743.A0A401QG39"/>
<accession>A0A401QG39</accession>
<keyword evidence="3" id="KW-1185">Reference proteome</keyword>
<feature type="transmembrane region" description="Helical" evidence="1">
    <location>
        <begin position="25"/>
        <end position="46"/>
    </location>
</feature>
<proteinExistence type="predicted"/>
<dbReference type="OrthoDB" id="434092at2759"/>
<gene>
    <name evidence="2" type="ORF">scyTo_0025015</name>
</gene>
<dbReference type="Proteomes" id="UP000288216">
    <property type="component" value="Unassembled WGS sequence"/>
</dbReference>
<dbReference type="EMBL" id="BFAA01067210">
    <property type="protein sequence ID" value="GCB84351.1"/>
    <property type="molecule type" value="Genomic_DNA"/>
</dbReference>
<evidence type="ECO:0000256" key="1">
    <source>
        <dbReference type="SAM" id="Phobius"/>
    </source>
</evidence>
<feature type="non-terminal residue" evidence="2">
    <location>
        <position position="1"/>
    </location>
</feature>
<reference evidence="2 3" key="1">
    <citation type="journal article" date="2018" name="Nat. Ecol. Evol.">
        <title>Shark genomes provide insights into elasmobranch evolution and the origin of vertebrates.</title>
        <authorList>
            <person name="Hara Y"/>
            <person name="Yamaguchi K"/>
            <person name="Onimaru K"/>
            <person name="Kadota M"/>
            <person name="Koyanagi M"/>
            <person name="Keeley SD"/>
            <person name="Tatsumi K"/>
            <person name="Tanaka K"/>
            <person name="Motone F"/>
            <person name="Kageyama Y"/>
            <person name="Nozu R"/>
            <person name="Adachi N"/>
            <person name="Nishimura O"/>
            <person name="Nakagawa R"/>
            <person name="Tanegashima C"/>
            <person name="Kiyatake I"/>
            <person name="Matsumoto R"/>
            <person name="Murakumo K"/>
            <person name="Nishida K"/>
            <person name="Terakita A"/>
            <person name="Kuratani S"/>
            <person name="Sato K"/>
            <person name="Hyodo S Kuraku.S."/>
        </authorList>
    </citation>
    <scope>NUCLEOTIDE SEQUENCE [LARGE SCALE GENOMIC DNA]</scope>
</reference>
<comment type="caution">
    <text evidence="2">The sequence shown here is derived from an EMBL/GenBank/DDBJ whole genome shotgun (WGS) entry which is preliminary data.</text>
</comment>
<sequence length="94" mass="11099">VQFVVVSLHVTQYYFMDHCDYQFPIFIHLVWMYGTFFFVLFSNFWYQAYTKGRRLPKIRDEKLRAAMKNGKPAAENGGHLLENGKVMNGKVKTN</sequence>
<keyword evidence="1" id="KW-1133">Transmembrane helix</keyword>
<keyword evidence="1" id="KW-0472">Membrane</keyword>
<evidence type="ECO:0000313" key="3">
    <source>
        <dbReference type="Proteomes" id="UP000288216"/>
    </source>
</evidence>
<keyword evidence="1" id="KW-0812">Transmembrane</keyword>